<gene>
    <name evidence="1" type="ORF">LCGC14_2025550</name>
</gene>
<proteinExistence type="predicted"/>
<dbReference type="AlphaFoldDB" id="A0A0F9EW80"/>
<sequence length="116" mass="13018">MSYTTLLINTCSVYRYTTAGVDAYGKPVETWAAVPALSDIACRIMPVNGVEVKIGAELVIADYQLFLGDVVVTEQDRVNVYWGTTDAWIMYEILLVKDRQDGSDSHHKECLLRTVR</sequence>
<dbReference type="EMBL" id="LAZR01023480">
    <property type="protein sequence ID" value="KKL78368.1"/>
    <property type="molecule type" value="Genomic_DNA"/>
</dbReference>
<protein>
    <submittedName>
        <fullName evidence="1">Uncharacterized protein</fullName>
    </submittedName>
</protein>
<name>A0A0F9EW80_9ZZZZ</name>
<evidence type="ECO:0000313" key="1">
    <source>
        <dbReference type="EMBL" id="KKL78368.1"/>
    </source>
</evidence>
<organism evidence="1">
    <name type="scientific">marine sediment metagenome</name>
    <dbReference type="NCBI Taxonomy" id="412755"/>
    <lineage>
        <taxon>unclassified sequences</taxon>
        <taxon>metagenomes</taxon>
        <taxon>ecological metagenomes</taxon>
    </lineage>
</organism>
<reference evidence="1" key="1">
    <citation type="journal article" date="2015" name="Nature">
        <title>Complex archaea that bridge the gap between prokaryotes and eukaryotes.</title>
        <authorList>
            <person name="Spang A."/>
            <person name="Saw J.H."/>
            <person name="Jorgensen S.L."/>
            <person name="Zaremba-Niedzwiedzka K."/>
            <person name="Martijn J."/>
            <person name="Lind A.E."/>
            <person name="van Eijk R."/>
            <person name="Schleper C."/>
            <person name="Guy L."/>
            <person name="Ettema T.J."/>
        </authorList>
    </citation>
    <scope>NUCLEOTIDE SEQUENCE</scope>
</reference>
<comment type="caution">
    <text evidence="1">The sequence shown here is derived from an EMBL/GenBank/DDBJ whole genome shotgun (WGS) entry which is preliminary data.</text>
</comment>
<accession>A0A0F9EW80</accession>